<organism evidence="1 2">
    <name type="scientific">Pseudomonas lundensis</name>
    <dbReference type="NCBI Taxonomy" id="86185"/>
    <lineage>
        <taxon>Bacteria</taxon>
        <taxon>Pseudomonadati</taxon>
        <taxon>Pseudomonadota</taxon>
        <taxon>Gammaproteobacteria</taxon>
        <taxon>Pseudomonadales</taxon>
        <taxon>Pseudomonadaceae</taxon>
        <taxon>Pseudomonas</taxon>
    </lineage>
</organism>
<dbReference type="AntiFam" id="ANF00012">
    <property type="entry name" value="tRNA translation"/>
</dbReference>
<evidence type="ECO:0000313" key="1">
    <source>
        <dbReference type="EMBL" id="SOB55156.1"/>
    </source>
</evidence>
<dbReference type="AlphaFoldDB" id="A0AAX2HEL0"/>
<name>A0AAX2HEL0_9PSED</name>
<accession>A0AAX2HEL0</accession>
<reference evidence="1 2" key="1">
    <citation type="submission" date="2017-08" db="EMBL/GenBank/DDBJ databases">
        <authorList>
            <person name="Chaillou S."/>
        </authorList>
    </citation>
    <scope>NUCLEOTIDE SEQUENCE [LARGE SCALE GENOMIC DNA]</scope>
    <source>
        <strain evidence="1 2">MFPA15A1205</strain>
    </source>
</reference>
<dbReference type="EMBL" id="OBKZ01000054">
    <property type="protein sequence ID" value="SOB55156.1"/>
    <property type="molecule type" value="Genomic_DNA"/>
</dbReference>
<sequence>MRSPAERQNEKTRQKAGFSGVSETLLAVCGTLCGAGTKSRTRDLLITSQLLYQLSYTGVMGDEYTGMFWLVNP</sequence>
<gene>
    <name evidence="1" type="ORF">PLUA15_70105</name>
</gene>
<proteinExistence type="predicted"/>
<comment type="caution">
    <text evidence="1">The sequence shown here is derived from an EMBL/GenBank/DDBJ whole genome shotgun (WGS) entry which is preliminary data.</text>
</comment>
<protein>
    <submittedName>
        <fullName evidence="1">Uncharacterized protein</fullName>
    </submittedName>
</protein>
<dbReference type="Proteomes" id="UP000219564">
    <property type="component" value="Unassembled WGS sequence"/>
</dbReference>
<evidence type="ECO:0000313" key="2">
    <source>
        <dbReference type="Proteomes" id="UP000219564"/>
    </source>
</evidence>